<keyword evidence="3" id="KW-1133">Transmembrane helix</keyword>
<feature type="transmembrane region" description="Helical" evidence="3">
    <location>
        <begin position="185"/>
        <end position="212"/>
    </location>
</feature>
<sequence length="257" mass="30322">MKPRGIYNLPGLHSLLIASKLQDWAMPFLTVFLASFAIYFVSLDFYFLVISDDMAYVFRNPYLQKISLENIAAIFSNLHFGDYLPVNLLSYSWDYTWWEFNAFGYHLTQVVLHSLNACLLFLILDLLKVPKKACWFSVLIFIAHPVQVESVAWISERKNLLTSLFIFLSVWFYLRHAMSFRRIHYYFCLLSFSLALLSKSISVMFPCVLVLLDILVLKRKMMVMEKIPFFCCPFLPDWVRYTRRGLWELLRNMPGKV</sequence>
<gene>
    <name evidence="4" type="ORF">METZ01_LOCUS149658</name>
</gene>
<feature type="transmembrane region" description="Helical" evidence="3">
    <location>
        <begin position="103"/>
        <end position="127"/>
    </location>
</feature>
<evidence type="ECO:0000256" key="2">
    <source>
        <dbReference type="ARBA" id="ARBA00022803"/>
    </source>
</evidence>
<evidence type="ECO:0000313" key="4">
    <source>
        <dbReference type="EMBL" id="SVA96804.1"/>
    </source>
</evidence>
<keyword evidence="3" id="KW-0812">Transmembrane</keyword>
<evidence type="ECO:0008006" key="5">
    <source>
        <dbReference type="Google" id="ProtNLM"/>
    </source>
</evidence>
<organism evidence="4">
    <name type="scientific">marine metagenome</name>
    <dbReference type="NCBI Taxonomy" id="408172"/>
    <lineage>
        <taxon>unclassified sequences</taxon>
        <taxon>metagenomes</taxon>
        <taxon>ecological metagenomes</taxon>
    </lineage>
</organism>
<feature type="transmembrane region" description="Helical" evidence="3">
    <location>
        <begin position="24"/>
        <end position="50"/>
    </location>
</feature>
<evidence type="ECO:0000256" key="3">
    <source>
        <dbReference type="SAM" id="Phobius"/>
    </source>
</evidence>
<evidence type="ECO:0000256" key="1">
    <source>
        <dbReference type="ARBA" id="ARBA00022737"/>
    </source>
</evidence>
<dbReference type="EMBL" id="UINC01023999">
    <property type="protein sequence ID" value="SVA96804.1"/>
    <property type="molecule type" value="Genomic_DNA"/>
</dbReference>
<accession>A0A382A5W1</accession>
<dbReference type="PANTHER" id="PTHR44227:SF3">
    <property type="entry name" value="PROTEIN O-MANNOSYL-TRANSFERASE TMTC4"/>
    <property type="match status" value="1"/>
</dbReference>
<dbReference type="PANTHER" id="PTHR44227">
    <property type="match status" value="1"/>
</dbReference>
<keyword evidence="3" id="KW-0472">Membrane</keyword>
<dbReference type="AlphaFoldDB" id="A0A382A5W1"/>
<proteinExistence type="predicted"/>
<feature type="transmembrane region" description="Helical" evidence="3">
    <location>
        <begin position="160"/>
        <end position="178"/>
    </location>
</feature>
<protein>
    <recommendedName>
        <fullName evidence="5">Glycosyltransferase RgtA/B/C/D-like domain-containing protein</fullName>
    </recommendedName>
</protein>
<dbReference type="InterPro" id="IPR052346">
    <property type="entry name" value="O-mannosyl-transferase_TMTC"/>
</dbReference>
<keyword evidence="1" id="KW-0677">Repeat</keyword>
<name>A0A382A5W1_9ZZZZ</name>
<keyword evidence="2" id="KW-0802">TPR repeat</keyword>
<reference evidence="4" key="1">
    <citation type="submission" date="2018-05" db="EMBL/GenBank/DDBJ databases">
        <authorList>
            <person name="Lanie J.A."/>
            <person name="Ng W.-L."/>
            <person name="Kazmierczak K.M."/>
            <person name="Andrzejewski T.M."/>
            <person name="Davidsen T.M."/>
            <person name="Wayne K.J."/>
            <person name="Tettelin H."/>
            <person name="Glass J.I."/>
            <person name="Rusch D."/>
            <person name="Podicherti R."/>
            <person name="Tsui H.-C.T."/>
            <person name="Winkler M.E."/>
        </authorList>
    </citation>
    <scope>NUCLEOTIDE SEQUENCE</scope>
</reference>